<comment type="caution">
    <text evidence="2">The sequence shown here is derived from an EMBL/GenBank/DDBJ whole genome shotgun (WGS) entry which is preliminary data.</text>
</comment>
<feature type="compositionally biased region" description="Low complexity" evidence="1">
    <location>
        <begin position="191"/>
        <end position="203"/>
    </location>
</feature>
<accession>A0AAD7BM31</accession>
<feature type="compositionally biased region" description="Gly residues" evidence="1">
    <location>
        <begin position="181"/>
        <end position="190"/>
    </location>
</feature>
<dbReference type="EMBL" id="JARKIE010000607">
    <property type="protein sequence ID" value="KAJ7625172.1"/>
    <property type="molecule type" value="Genomic_DNA"/>
</dbReference>
<evidence type="ECO:0000256" key="1">
    <source>
        <dbReference type="SAM" id="MobiDB-lite"/>
    </source>
</evidence>
<evidence type="ECO:0000313" key="3">
    <source>
        <dbReference type="Proteomes" id="UP001221757"/>
    </source>
</evidence>
<keyword evidence="3" id="KW-1185">Reference proteome</keyword>
<dbReference type="Proteomes" id="UP001221757">
    <property type="component" value="Unassembled WGS sequence"/>
</dbReference>
<sequence length="290" mass="30848">MSEFLASERVKNNATFEHPLHVENDVDMDLDPWVDEPPLPPPPPLPPILIPVPAPIHECTISCGKPITATIQCLYITHPEQVQVATCSCMPPRTGVSVDLLEIYRALFERFCDAIATLAAALHTIYDRRGFRVISNRNLGQLAKDPFVKDSHRLTGCCGSSAFPPCHCWTHGTDRMRRGGRGGGGSGGGEAAQVAGTAGTEAEEAAQVAEAAKAAQVAGTAGTEAAEVAQVAHSNDLDEPPTPPSPKPGCAHRKLRERCPACFGLETWGVRCLKGVIFNLVLMGASATDI</sequence>
<proteinExistence type="predicted"/>
<reference evidence="2" key="1">
    <citation type="submission" date="2023-03" db="EMBL/GenBank/DDBJ databases">
        <title>Massive genome expansion in bonnet fungi (Mycena s.s.) driven by repeated elements and novel gene families across ecological guilds.</title>
        <authorList>
            <consortium name="Lawrence Berkeley National Laboratory"/>
            <person name="Harder C.B."/>
            <person name="Miyauchi S."/>
            <person name="Viragh M."/>
            <person name="Kuo A."/>
            <person name="Thoen E."/>
            <person name="Andreopoulos B."/>
            <person name="Lu D."/>
            <person name="Skrede I."/>
            <person name="Drula E."/>
            <person name="Henrissat B."/>
            <person name="Morin E."/>
            <person name="Kohler A."/>
            <person name="Barry K."/>
            <person name="LaButti K."/>
            <person name="Morin E."/>
            <person name="Salamov A."/>
            <person name="Lipzen A."/>
            <person name="Mereny Z."/>
            <person name="Hegedus B."/>
            <person name="Baldrian P."/>
            <person name="Stursova M."/>
            <person name="Weitz H."/>
            <person name="Taylor A."/>
            <person name="Grigoriev I.V."/>
            <person name="Nagy L.G."/>
            <person name="Martin F."/>
            <person name="Kauserud H."/>
        </authorList>
    </citation>
    <scope>NUCLEOTIDE SEQUENCE</scope>
    <source>
        <strain evidence="2">CBHHK067</strain>
    </source>
</reference>
<dbReference type="AlphaFoldDB" id="A0AAD7BM31"/>
<name>A0AAD7BM31_MYCRO</name>
<feature type="region of interest" description="Disordered" evidence="1">
    <location>
        <begin position="179"/>
        <end position="203"/>
    </location>
</feature>
<evidence type="ECO:0000313" key="2">
    <source>
        <dbReference type="EMBL" id="KAJ7625172.1"/>
    </source>
</evidence>
<gene>
    <name evidence="2" type="ORF">B0H17DRAFT_1218863</name>
</gene>
<protein>
    <submittedName>
        <fullName evidence="2">Uncharacterized protein</fullName>
    </submittedName>
</protein>
<organism evidence="2 3">
    <name type="scientific">Mycena rosella</name>
    <name type="common">Pink bonnet</name>
    <name type="synonym">Agaricus rosellus</name>
    <dbReference type="NCBI Taxonomy" id="1033263"/>
    <lineage>
        <taxon>Eukaryota</taxon>
        <taxon>Fungi</taxon>
        <taxon>Dikarya</taxon>
        <taxon>Basidiomycota</taxon>
        <taxon>Agaricomycotina</taxon>
        <taxon>Agaricomycetes</taxon>
        <taxon>Agaricomycetidae</taxon>
        <taxon>Agaricales</taxon>
        <taxon>Marasmiineae</taxon>
        <taxon>Mycenaceae</taxon>
        <taxon>Mycena</taxon>
    </lineage>
</organism>